<evidence type="ECO:0000256" key="1">
    <source>
        <dbReference type="SAM" id="MobiDB-lite"/>
    </source>
</evidence>
<evidence type="ECO:0000313" key="3">
    <source>
        <dbReference type="Proteomes" id="UP001472677"/>
    </source>
</evidence>
<comment type="caution">
    <text evidence="2">The sequence shown here is derived from an EMBL/GenBank/DDBJ whole genome shotgun (WGS) entry which is preliminary data.</text>
</comment>
<gene>
    <name evidence="2" type="ORF">V6N12_041974</name>
</gene>
<sequence length="92" mass="10489">MKEADTKFSRKKTKMLFRLLQQLRYLLEDASPLKRFLLPPMLSAQAYLPLASCAQFLSCRVFRSRESYGSGNQGSKEKQRSNVEGLVEEGKG</sequence>
<dbReference type="EMBL" id="JBBPBM010000015">
    <property type="protein sequence ID" value="KAK8558674.1"/>
    <property type="molecule type" value="Genomic_DNA"/>
</dbReference>
<accession>A0ABR2EDV8</accession>
<keyword evidence="3" id="KW-1185">Reference proteome</keyword>
<dbReference type="Proteomes" id="UP001472677">
    <property type="component" value="Unassembled WGS sequence"/>
</dbReference>
<feature type="region of interest" description="Disordered" evidence="1">
    <location>
        <begin position="66"/>
        <end position="92"/>
    </location>
</feature>
<name>A0ABR2EDV8_9ROSI</name>
<proteinExistence type="predicted"/>
<protein>
    <submittedName>
        <fullName evidence="2">Uncharacterized protein</fullName>
    </submittedName>
</protein>
<organism evidence="2 3">
    <name type="scientific">Hibiscus sabdariffa</name>
    <name type="common">roselle</name>
    <dbReference type="NCBI Taxonomy" id="183260"/>
    <lineage>
        <taxon>Eukaryota</taxon>
        <taxon>Viridiplantae</taxon>
        <taxon>Streptophyta</taxon>
        <taxon>Embryophyta</taxon>
        <taxon>Tracheophyta</taxon>
        <taxon>Spermatophyta</taxon>
        <taxon>Magnoliopsida</taxon>
        <taxon>eudicotyledons</taxon>
        <taxon>Gunneridae</taxon>
        <taxon>Pentapetalae</taxon>
        <taxon>rosids</taxon>
        <taxon>malvids</taxon>
        <taxon>Malvales</taxon>
        <taxon>Malvaceae</taxon>
        <taxon>Malvoideae</taxon>
        <taxon>Hibiscus</taxon>
    </lineage>
</organism>
<evidence type="ECO:0000313" key="2">
    <source>
        <dbReference type="EMBL" id="KAK8558674.1"/>
    </source>
</evidence>
<reference evidence="2 3" key="1">
    <citation type="journal article" date="2024" name="G3 (Bethesda)">
        <title>Genome assembly of Hibiscus sabdariffa L. provides insights into metabolisms of medicinal natural products.</title>
        <authorList>
            <person name="Kim T."/>
        </authorList>
    </citation>
    <scope>NUCLEOTIDE SEQUENCE [LARGE SCALE GENOMIC DNA]</scope>
    <source>
        <strain evidence="2">TK-2024</strain>
        <tissue evidence="2">Old leaves</tissue>
    </source>
</reference>